<dbReference type="EMBL" id="JAYRBN010000061">
    <property type="protein sequence ID" value="KAL2739435.1"/>
    <property type="molecule type" value="Genomic_DNA"/>
</dbReference>
<evidence type="ECO:0000313" key="1">
    <source>
        <dbReference type="EMBL" id="KAL2739435.1"/>
    </source>
</evidence>
<reference evidence="1 2" key="1">
    <citation type="journal article" date="2024" name="Ann. Entomol. Soc. Am.">
        <title>Genomic analyses of the southern and eastern yellowjacket wasps (Hymenoptera: Vespidae) reveal evolutionary signatures of social life.</title>
        <authorList>
            <person name="Catto M.A."/>
            <person name="Caine P.B."/>
            <person name="Orr S.E."/>
            <person name="Hunt B.G."/>
            <person name="Goodisman M.A.D."/>
        </authorList>
    </citation>
    <scope>NUCLEOTIDE SEQUENCE [LARGE SCALE GENOMIC DNA]</scope>
    <source>
        <strain evidence="1">232</strain>
        <tissue evidence="1">Head and thorax</tissue>
    </source>
</reference>
<evidence type="ECO:0000313" key="2">
    <source>
        <dbReference type="Proteomes" id="UP001607303"/>
    </source>
</evidence>
<name>A0ABD2C3K9_VESMC</name>
<keyword evidence="2" id="KW-1185">Reference proteome</keyword>
<sequence length="254" mass="28366">MTSPCLRMVSNVSKGCTDGNARPQKPSNNVFPRDSVRQRTQIVDMYLLAEYSVEPTFKRSPLNANRAGLPGGMSCFLGEAIRLDHIKVVRLINSARRCVHLREGRRSVNSSSLEYLCGFCIGILNTGTKHSFGVWFDSCFKSDQFLVSRGRSIERVVELKYPGRLSEGGRKRRQLLLIPGTVVAETATPERSLIGPRKVDKVTSWWLQTEVPVRTGNESAAAVQEAAETVLDNWPRVVENVREARSPRDNTPHA</sequence>
<feature type="non-terminal residue" evidence="1">
    <location>
        <position position="254"/>
    </location>
</feature>
<organism evidence="1 2">
    <name type="scientific">Vespula maculifrons</name>
    <name type="common">Eastern yellow jacket</name>
    <name type="synonym">Wasp</name>
    <dbReference type="NCBI Taxonomy" id="7453"/>
    <lineage>
        <taxon>Eukaryota</taxon>
        <taxon>Metazoa</taxon>
        <taxon>Ecdysozoa</taxon>
        <taxon>Arthropoda</taxon>
        <taxon>Hexapoda</taxon>
        <taxon>Insecta</taxon>
        <taxon>Pterygota</taxon>
        <taxon>Neoptera</taxon>
        <taxon>Endopterygota</taxon>
        <taxon>Hymenoptera</taxon>
        <taxon>Apocrita</taxon>
        <taxon>Aculeata</taxon>
        <taxon>Vespoidea</taxon>
        <taxon>Vespidae</taxon>
        <taxon>Vespinae</taxon>
        <taxon>Vespula</taxon>
    </lineage>
</organism>
<accession>A0ABD2C3K9</accession>
<dbReference type="AlphaFoldDB" id="A0ABD2C3K9"/>
<protein>
    <submittedName>
        <fullName evidence="1">Uncharacterized protein</fullName>
    </submittedName>
</protein>
<proteinExistence type="predicted"/>
<comment type="caution">
    <text evidence="1">The sequence shown here is derived from an EMBL/GenBank/DDBJ whole genome shotgun (WGS) entry which is preliminary data.</text>
</comment>
<dbReference type="Proteomes" id="UP001607303">
    <property type="component" value="Unassembled WGS sequence"/>
</dbReference>
<gene>
    <name evidence="1" type="ORF">V1477_010824</name>
</gene>